<keyword evidence="4" id="KW-1185">Reference proteome</keyword>
<dbReference type="AlphaFoldDB" id="A0AAD9IKX4"/>
<feature type="region of interest" description="Disordered" evidence="1">
    <location>
        <begin position="189"/>
        <end position="233"/>
    </location>
</feature>
<feature type="transmembrane region" description="Helical" evidence="2">
    <location>
        <begin position="20"/>
        <end position="41"/>
    </location>
</feature>
<name>A0AAD9IKX4_PROWI</name>
<protein>
    <submittedName>
        <fullName evidence="3">Uncharacterized protein</fullName>
    </submittedName>
</protein>
<feature type="transmembrane region" description="Helical" evidence="2">
    <location>
        <begin position="113"/>
        <end position="133"/>
    </location>
</feature>
<evidence type="ECO:0000256" key="2">
    <source>
        <dbReference type="SAM" id="Phobius"/>
    </source>
</evidence>
<evidence type="ECO:0000313" key="4">
    <source>
        <dbReference type="Proteomes" id="UP001255856"/>
    </source>
</evidence>
<accession>A0AAD9IKX4</accession>
<dbReference type="EMBL" id="JASFZW010000005">
    <property type="protein sequence ID" value="KAK2077862.1"/>
    <property type="molecule type" value="Genomic_DNA"/>
</dbReference>
<feature type="transmembrane region" description="Helical" evidence="2">
    <location>
        <begin position="48"/>
        <end position="73"/>
    </location>
</feature>
<reference evidence="3" key="1">
    <citation type="submission" date="2021-01" db="EMBL/GenBank/DDBJ databases">
        <authorList>
            <person name="Eckstrom K.M.E."/>
        </authorList>
    </citation>
    <scope>NUCLEOTIDE SEQUENCE</scope>
    <source>
        <strain evidence="3">UVCC 0001</strain>
    </source>
</reference>
<gene>
    <name evidence="3" type="ORF">QBZ16_003730</name>
</gene>
<keyword evidence="2" id="KW-0812">Transmembrane</keyword>
<dbReference type="GO" id="GO:0016020">
    <property type="term" value="C:membrane"/>
    <property type="evidence" value="ECO:0007669"/>
    <property type="project" value="TreeGrafter"/>
</dbReference>
<sequence>MEHPKRPLRIWSLDVGKQGTGMMAAHLCGMGAAILLAHIPFHQRSSECAWYVFTFLFDTCIGTGLSLALHWAALWAAARPSAPPALSPLLRALTPCGDYGEPASALRWVSQTLEWVFCVVLARGVCLGLAAAFSPLLGRLAVHLDAAFEGRPRLFLVFVMLICPLLVNTAQVLIQDAYLRWTAAPESDMDAETEPLQGRKHRFSPSPGGGRGSDTGPPSSTHSQSSEVQLMVI</sequence>
<dbReference type="Proteomes" id="UP001255856">
    <property type="component" value="Unassembled WGS sequence"/>
</dbReference>
<keyword evidence="2" id="KW-0472">Membrane</keyword>
<dbReference type="PANTHER" id="PTHR31735:SF1">
    <property type="entry name" value="VACUOLAR MEMBRANE PROTEIN YPL162C"/>
    <property type="match status" value="1"/>
</dbReference>
<dbReference type="InterPro" id="IPR022127">
    <property type="entry name" value="STIMATE/YPL162C"/>
</dbReference>
<organism evidence="3 4">
    <name type="scientific">Prototheca wickerhamii</name>
    <dbReference type="NCBI Taxonomy" id="3111"/>
    <lineage>
        <taxon>Eukaryota</taxon>
        <taxon>Viridiplantae</taxon>
        <taxon>Chlorophyta</taxon>
        <taxon>core chlorophytes</taxon>
        <taxon>Trebouxiophyceae</taxon>
        <taxon>Chlorellales</taxon>
        <taxon>Chlorellaceae</taxon>
        <taxon>Prototheca</taxon>
    </lineage>
</organism>
<feature type="transmembrane region" description="Helical" evidence="2">
    <location>
        <begin position="154"/>
        <end position="174"/>
    </location>
</feature>
<feature type="compositionally biased region" description="Polar residues" evidence="1">
    <location>
        <begin position="221"/>
        <end position="233"/>
    </location>
</feature>
<dbReference type="PANTHER" id="PTHR31735">
    <property type="entry name" value="VACUOLAR MEMBRANE PROTEIN YPL162C"/>
    <property type="match status" value="1"/>
</dbReference>
<evidence type="ECO:0000313" key="3">
    <source>
        <dbReference type="EMBL" id="KAK2077862.1"/>
    </source>
</evidence>
<evidence type="ECO:0000256" key="1">
    <source>
        <dbReference type="SAM" id="MobiDB-lite"/>
    </source>
</evidence>
<proteinExistence type="predicted"/>
<dbReference type="Pfam" id="PF12400">
    <property type="entry name" value="STIMATE"/>
    <property type="match status" value="1"/>
</dbReference>
<comment type="caution">
    <text evidence="3">The sequence shown here is derived from an EMBL/GenBank/DDBJ whole genome shotgun (WGS) entry which is preliminary data.</text>
</comment>
<keyword evidence="2" id="KW-1133">Transmembrane helix</keyword>